<dbReference type="Gene3D" id="2.115.10.20">
    <property type="entry name" value="Glycosyl hydrolase domain, family 43"/>
    <property type="match status" value="1"/>
</dbReference>
<dbReference type="InterPro" id="IPR006710">
    <property type="entry name" value="Glyco_hydro_43"/>
</dbReference>
<dbReference type="InterPro" id="IPR051795">
    <property type="entry name" value="Glycosyl_Hydrlase_43"/>
</dbReference>
<accession>A0A5B8XL34</accession>
<dbReference type="Pfam" id="PF04616">
    <property type="entry name" value="Glyco_hydro_43"/>
    <property type="match status" value="1"/>
</dbReference>
<proteinExistence type="inferred from homology"/>
<dbReference type="KEGG" id="bbae:FRD01_00740"/>
<feature type="site" description="Important for catalytic activity, responsible for pKa modulation of the active site Glu and correct orientation of both the proton donor and substrate" evidence="5">
    <location>
        <position position="341"/>
    </location>
</feature>
<evidence type="ECO:0000313" key="9">
    <source>
        <dbReference type="Proteomes" id="UP000321595"/>
    </source>
</evidence>
<evidence type="ECO:0000313" key="8">
    <source>
        <dbReference type="EMBL" id="QED25811.1"/>
    </source>
</evidence>
<dbReference type="PANTHER" id="PTHR42812">
    <property type="entry name" value="BETA-XYLOSIDASE"/>
    <property type="match status" value="1"/>
</dbReference>
<keyword evidence="3 6" id="KW-0326">Glycosidase</keyword>
<dbReference type="Proteomes" id="UP000321595">
    <property type="component" value="Chromosome"/>
</dbReference>
<sequence length="516" mass="56130">MNNRFLNVLWVLMLAGCAGDLDQGLTPGLEDMGEPIADMRVDAGDSADSGADLPVLEPDMTPDTAPDMTEEPEPCSTRIWYGESWIRPERPTTYDDVQGKVTWDGVCQVDGAGNGFAELSNGWKPYFEGRSCVIGFEYSGACEDVPTSCRTRIGYGPSWMAPANHPNRFDDVQGVVTWEGTCRAAGGDSAARLSNGWDPHFQGGGACDLAFRYEQCGGLFHNPVIRADCPDPGILKDGDRYYLTCTHTGGPGLFPIYTSTDLVNWSRDASILAERPGWANDRFWAPEIHKVDEGLYVAYYTASTRSNNRLSIGAATASSPLGPFTDIGEPLIYDPNPGVIDAHYFRASDGKRYLTWKRDGNAVGARTPIFLQEVAADGVTLSGPVSTILTNDRTWEGAVVEGQWIVEKDGYFYLFYSGNGYASPSYGVGIARATSVRGPYTKASSPILRSNGQWDGPGHGAILPGPSGDWVHVYHAWQKGRVGQSPGRQVLVDRVTWSEGWPQMLGAPSRRSQPMP</sequence>
<dbReference type="CDD" id="cd08999">
    <property type="entry name" value="GH43_ABN-like"/>
    <property type="match status" value="1"/>
</dbReference>
<dbReference type="EMBL" id="CP042467">
    <property type="protein sequence ID" value="QED25811.1"/>
    <property type="molecule type" value="Genomic_DNA"/>
</dbReference>
<feature type="active site" description="Proton acceptor" evidence="4">
    <location>
        <position position="231"/>
    </location>
</feature>
<feature type="active site" description="Proton donor" evidence="4">
    <location>
        <position position="401"/>
    </location>
</feature>
<keyword evidence="2 6" id="KW-0378">Hydrolase</keyword>
<name>A0A5B8XL34_9DELT</name>
<evidence type="ECO:0000256" key="5">
    <source>
        <dbReference type="PIRSR" id="PIRSR606710-2"/>
    </source>
</evidence>
<dbReference type="SUPFAM" id="SSF75005">
    <property type="entry name" value="Arabinanase/levansucrase/invertase"/>
    <property type="match status" value="1"/>
</dbReference>
<organism evidence="8 9">
    <name type="scientific">Microvenator marinus</name>
    <dbReference type="NCBI Taxonomy" id="2600177"/>
    <lineage>
        <taxon>Bacteria</taxon>
        <taxon>Deltaproteobacteria</taxon>
        <taxon>Bradymonadales</taxon>
        <taxon>Microvenatoraceae</taxon>
        <taxon>Microvenator</taxon>
    </lineage>
</organism>
<dbReference type="PROSITE" id="PS51257">
    <property type="entry name" value="PROKAR_LIPOPROTEIN"/>
    <property type="match status" value="1"/>
</dbReference>
<evidence type="ECO:0000256" key="4">
    <source>
        <dbReference type="PIRSR" id="PIRSR606710-1"/>
    </source>
</evidence>
<dbReference type="RefSeq" id="WP_146956709.1">
    <property type="nucleotide sequence ID" value="NZ_CP042467.1"/>
</dbReference>
<evidence type="ECO:0000256" key="6">
    <source>
        <dbReference type="RuleBase" id="RU361187"/>
    </source>
</evidence>
<dbReference type="AlphaFoldDB" id="A0A5B8XL34"/>
<protein>
    <submittedName>
        <fullName evidence="8">Family 43 glycosylhydrolase</fullName>
    </submittedName>
</protein>
<feature type="region of interest" description="Disordered" evidence="7">
    <location>
        <begin position="42"/>
        <end position="74"/>
    </location>
</feature>
<keyword evidence="9" id="KW-1185">Reference proteome</keyword>
<comment type="similarity">
    <text evidence="1 6">Belongs to the glycosyl hydrolase 43 family.</text>
</comment>
<evidence type="ECO:0000256" key="7">
    <source>
        <dbReference type="SAM" id="MobiDB-lite"/>
    </source>
</evidence>
<dbReference type="GO" id="GO:0004553">
    <property type="term" value="F:hydrolase activity, hydrolyzing O-glycosyl compounds"/>
    <property type="evidence" value="ECO:0007669"/>
    <property type="project" value="InterPro"/>
</dbReference>
<evidence type="ECO:0000256" key="3">
    <source>
        <dbReference type="ARBA" id="ARBA00023295"/>
    </source>
</evidence>
<dbReference type="InterPro" id="IPR023296">
    <property type="entry name" value="Glyco_hydro_beta-prop_sf"/>
</dbReference>
<evidence type="ECO:0000256" key="1">
    <source>
        <dbReference type="ARBA" id="ARBA00009865"/>
    </source>
</evidence>
<reference evidence="8 9" key="1">
    <citation type="submission" date="2019-08" db="EMBL/GenBank/DDBJ databases">
        <authorList>
            <person name="Liang Q."/>
        </authorList>
    </citation>
    <scope>NUCLEOTIDE SEQUENCE [LARGE SCALE GENOMIC DNA]</scope>
    <source>
        <strain evidence="8 9">V1718</strain>
    </source>
</reference>
<evidence type="ECO:0000256" key="2">
    <source>
        <dbReference type="ARBA" id="ARBA00022801"/>
    </source>
</evidence>
<dbReference type="PANTHER" id="PTHR42812:SF5">
    <property type="entry name" value="ENDO-ARABINASE"/>
    <property type="match status" value="1"/>
</dbReference>
<dbReference type="GO" id="GO:0005975">
    <property type="term" value="P:carbohydrate metabolic process"/>
    <property type="evidence" value="ECO:0007669"/>
    <property type="project" value="InterPro"/>
</dbReference>
<dbReference type="OrthoDB" id="9760116at2"/>
<gene>
    <name evidence="8" type="ORF">FRD01_00740</name>
</gene>